<evidence type="ECO:0000256" key="1">
    <source>
        <dbReference type="SAM" id="MobiDB-lite"/>
    </source>
</evidence>
<evidence type="ECO:0000313" key="3">
    <source>
        <dbReference type="WBParaSite" id="L893_g28407.t1"/>
    </source>
</evidence>
<sequence>MNFATPKRATSEGSSERDAQRTVTPLALGVLLVKETTVTAIHTSNLTQLTTKTASKRRSRCRLVRKMDWRHHQNMPHRCVMQSY</sequence>
<evidence type="ECO:0000313" key="2">
    <source>
        <dbReference type="Proteomes" id="UP000095287"/>
    </source>
</evidence>
<reference evidence="3" key="1">
    <citation type="submission" date="2016-11" db="UniProtKB">
        <authorList>
            <consortium name="WormBaseParasite"/>
        </authorList>
    </citation>
    <scope>IDENTIFICATION</scope>
</reference>
<protein>
    <submittedName>
        <fullName evidence="3">Uncharacterized protein</fullName>
    </submittedName>
</protein>
<organism evidence="2 3">
    <name type="scientific">Steinernema glaseri</name>
    <dbReference type="NCBI Taxonomy" id="37863"/>
    <lineage>
        <taxon>Eukaryota</taxon>
        <taxon>Metazoa</taxon>
        <taxon>Ecdysozoa</taxon>
        <taxon>Nematoda</taxon>
        <taxon>Chromadorea</taxon>
        <taxon>Rhabditida</taxon>
        <taxon>Tylenchina</taxon>
        <taxon>Panagrolaimomorpha</taxon>
        <taxon>Strongyloidoidea</taxon>
        <taxon>Steinernematidae</taxon>
        <taxon>Steinernema</taxon>
    </lineage>
</organism>
<name>A0A1I7ZP80_9BILA</name>
<dbReference type="Proteomes" id="UP000095287">
    <property type="component" value="Unplaced"/>
</dbReference>
<feature type="region of interest" description="Disordered" evidence="1">
    <location>
        <begin position="1"/>
        <end position="21"/>
    </location>
</feature>
<dbReference type="WBParaSite" id="L893_g28407.t1">
    <property type="protein sequence ID" value="L893_g28407.t1"/>
    <property type="gene ID" value="L893_g28407"/>
</dbReference>
<accession>A0A1I7ZP80</accession>
<dbReference type="AlphaFoldDB" id="A0A1I7ZP80"/>
<proteinExistence type="predicted"/>
<keyword evidence="2" id="KW-1185">Reference proteome</keyword>